<evidence type="ECO:0000256" key="3">
    <source>
        <dbReference type="ARBA" id="ARBA00022553"/>
    </source>
</evidence>
<comment type="catalytic activity">
    <reaction evidence="1">
        <text>ATP + protein L-histidine = ADP + protein N-phospho-L-histidine.</text>
        <dbReference type="EC" id="2.7.13.3"/>
    </reaction>
</comment>
<dbReference type="SUPFAM" id="SSF55781">
    <property type="entry name" value="GAF domain-like"/>
    <property type="match status" value="1"/>
</dbReference>
<dbReference type="Proteomes" id="UP000625735">
    <property type="component" value="Unassembled WGS sequence"/>
</dbReference>
<dbReference type="InterPro" id="IPR052162">
    <property type="entry name" value="Sensor_kinase/Photoreceptor"/>
</dbReference>
<dbReference type="EMBL" id="BMFG01000012">
    <property type="protein sequence ID" value="GGD34766.1"/>
    <property type="molecule type" value="Genomic_DNA"/>
</dbReference>
<organism evidence="10 11">
    <name type="scientific">Flavobacterium orientale</name>
    <dbReference type="NCBI Taxonomy" id="1756020"/>
    <lineage>
        <taxon>Bacteria</taxon>
        <taxon>Pseudomonadati</taxon>
        <taxon>Bacteroidota</taxon>
        <taxon>Flavobacteriia</taxon>
        <taxon>Flavobacteriales</taxon>
        <taxon>Flavobacteriaceae</taxon>
        <taxon>Flavobacterium</taxon>
    </lineage>
</organism>
<dbReference type="InterPro" id="IPR000700">
    <property type="entry name" value="PAS-assoc_C"/>
</dbReference>
<keyword evidence="5" id="KW-0418">Kinase</keyword>
<reference evidence="10" key="2">
    <citation type="submission" date="2020-09" db="EMBL/GenBank/DDBJ databases">
        <authorList>
            <person name="Sun Q."/>
            <person name="Zhou Y."/>
        </authorList>
    </citation>
    <scope>NUCLEOTIDE SEQUENCE</scope>
    <source>
        <strain evidence="10">CGMCC 1.12506</strain>
    </source>
</reference>
<dbReference type="CDD" id="cd00082">
    <property type="entry name" value="HisKA"/>
    <property type="match status" value="1"/>
</dbReference>
<dbReference type="InterPro" id="IPR036097">
    <property type="entry name" value="HisK_dim/P_sf"/>
</dbReference>
<dbReference type="Gene3D" id="3.30.450.40">
    <property type="match status" value="1"/>
</dbReference>
<dbReference type="InterPro" id="IPR005467">
    <property type="entry name" value="His_kinase_dom"/>
</dbReference>
<dbReference type="RefSeq" id="WP_188363007.1">
    <property type="nucleotide sequence ID" value="NZ_BMFG01000012.1"/>
</dbReference>
<dbReference type="FunFam" id="3.30.565.10:FF:000006">
    <property type="entry name" value="Sensor histidine kinase WalK"/>
    <property type="match status" value="1"/>
</dbReference>
<keyword evidence="3" id="KW-0597">Phosphoprotein</keyword>
<dbReference type="SMART" id="SM00091">
    <property type="entry name" value="PAS"/>
    <property type="match status" value="8"/>
</dbReference>
<dbReference type="NCBIfam" id="TIGR00229">
    <property type="entry name" value="sensory_box"/>
    <property type="match status" value="8"/>
</dbReference>
<dbReference type="Pfam" id="PF00989">
    <property type="entry name" value="PAS"/>
    <property type="match status" value="2"/>
</dbReference>
<comment type="caution">
    <text evidence="10">The sequence shown here is derived from an EMBL/GenBank/DDBJ whole genome shotgun (WGS) entry which is preliminary data.</text>
</comment>
<dbReference type="SMART" id="SM00086">
    <property type="entry name" value="PAC"/>
    <property type="match status" value="4"/>
</dbReference>
<evidence type="ECO:0000259" key="7">
    <source>
        <dbReference type="PROSITE" id="PS50109"/>
    </source>
</evidence>
<evidence type="ECO:0000256" key="2">
    <source>
        <dbReference type="ARBA" id="ARBA00012438"/>
    </source>
</evidence>
<dbReference type="Gene3D" id="3.30.450.20">
    <property type="entry name" value="PAS domain"/>
    <property type="match status" value="9"/>
</dbReference>
<feature type="domain" description="PAS" evidence="8">
    <location>
        <begin position="1140"/>
        <end position="1212"/>
    </location>
</feature>
<dbReference type="InterPro" id="IPR013767">
    <property type="entry name" value="PAS_fold"/>
</dbReference>
<evidence type="ECO:0000259" key="9">
    <source>
        <dbReference type="PROSITE" id="PS50113"/>
    </source>
</evidence>
<gene>
    <name evidence="10" type="ORF">GCM10011343_25800</name>
</gene>
<keyword evidence="4" id="KW-0808">Transferase</keyword>
<sequence>MNTNQNKDSNKSTSESDFNALFLYNPIPNWVYNLADYSIIDVNHAAIALYGYTKEAFLSMSVLDLSPKEEISQVIEAHQTIHNQEGTIPFGVFLHNKKSGEMLSMDIYGHKVMFQGQQAIMISAINVTDSEKQFQDIKASEEKLKAAASIANLGYWRLEMDGNTLTWSDEIYKIWGVTKETFSLSYENFVKTVHPDDLEEFEREQANAFAGIKTHDTIHRILLPNGSIKWVHERGRLVKNDIGKPIAFEGTVQDITAQRKEEQRLKLLESVITHTNDAVLITEAEPFDEPGPRILYVNEAFTRMTGYSTEEVVGQTPRILQGPNSDKNELQKLGAALRRWESCEITTINYKKNGDPFWIHFTISPVADEKGWYTHWIAIERDVTAAKNNQIQNDLLAKISQTFNEGVDLKTSLHELCNLIATYENFNLCEIWLPSVDSTSLRLSTKFLADSSTVAFYNHAEDITEVTIGEGLPGMVWKEKKSIVWGDLQKNPNFLRREAAKKAKIRSILGIPLKHQQTIVGVLVVGTPNATNLLTQHQAILSKFESFIGSEIYRKRLENDLFHLFEALPDLICLVSFDGKFLKINKAGCTILGYQEEELVGFSFIDFIHPDDKDVSGLELQDFTKGSSTFQFENRYLTKTGEIVWLSWHCNSLVDEKVVYATAKNITNERKLEELLNNATTMTSIGGWEIDLINNRIVWSDEVHKIHETNPKHHILELESAINFYKEDHRAAVNAIIQHSIVTGDPFDFEAPLITAKGNEKWVRCIGKSERIAGVCTKIFGSIQDIHSMKTTSLQITEILGSISDAFYALDKNWKFTYFNKEAELLLDRKREDVIGKSIWDEFAPARDTILETIYKRVAASGNAETYEYFYPGTNSWYEINTYPSNGGVSSYFKNIDERKKAAEDLKLAFEEKIKIIESIGDAFFTMTRDFIVTYWNKTAEKLLGVKREEVLGKNLWTVFPDAVHLASFKNYHKVLKTQQPITFEDYFGKWLEVNAYPSNEGITVFFRDITLRKEADYRLQKAFDERNKILESIGDAFFAVDTNWIVTYWNKEAEKVLGRKKEGIVGKHLWEEYADAIESDFYKQYHKAVATGENVTFEEFYATLNKWFEVTAYPNAEGLSVYFKDVSLRKQTDIKILEANERFEKISEATNDAIWDWNIHDNTLYWGEGFKKLFGYDIENITPSYELWLSLIHPDDVTMVLESLHLSTTNLNIQKWSMEYRFKKANGDYAYVIDKGVIIRDAKGKSSRMLGAITDITFRKRYELELYELNTSLKKHTQELELANEELDQFAFTASHDLQEPLRMITSFMDLLKRKYGHQLDDKAHQYIHFATDGAKRMKRIIIDLLEYSRAGRFAEVSESIDLNEVMEDYLRLRRKIIQEKNAQINFGDLPTVVGEKAPLVQTIHSLLDNAIKYSKTNIAPEITISVEDADSEWIFKIQDEGIGIDELFFEKIFIIFQRLHNRNQYDGTGIGLAIVKKHVEMWGGRVWVTSELDKGSTFYFTLNK</sequence>
<feature type="domain" description="PAS" evidence="8">
    <location>
        <begin position="792"/>
        <end position="862"/>
    </location>
</feature>
<dbReference type="InterPro" id="IPR003018">
    <property type="entry name" value="GAF"/>
</dbReference>
<protein>
    <recommendedName>
        <fullName evidence="2">histidine kinase</fullName>
        <ecNumber evidence="2">2.7.13.3</ecNumber>
    </recommendedName>
</protein>
<dbReference type="InterPro" id="IPR013655">
    <property type="entry name" value="PAS_fold_3"/>
</dbReference>
<evidence type="ECO:0000259" key="8">
    <source>
        <dbReference type="PROSITE" id="PS50112"/>
    </source>
</evidence>
<dbReference type="PROSITE" id="PS50112">
    <property type="entry name" value="PAS"/>
    <property type="match status" value="7"/>
</dbReference>
<dbReference type="InterPro" id="IPR003661">
    <property type="entry name" value="HisK_dim/P_dom"/>
</dbReference>
<dbReference type="SUPFAM" id="SSF47384">
    <property type="entry name" value="Homodimeric domain of signal transducing histidine kinase"/>
    <property type="match status" value="1"/>
</dbReference>
<feature type="domain" description="Histidine kinase" evidence="7">
    <location>
        <begin position="1294"/>
        <end position="1506"/>
    </location>
</feature>
<feature type="domain" description="PAS" evidence="8">
    <location>
        <begin position="909"/>
        <end position="965"/>
    </location>
</feature>
<evidence type="ECO:0000256" key="1">
    <source>
        <dbReference type="ARBA" id="ARBA00000085"/>
    </source>
</evidence>
<dbReference type="Pfam" id="PF08447">
    <property type="entry name" value="PAS_3"/>
    <property type="match status" value="3"/>
</dbReference>
<dbReference type="InterPro" id="IPR035965">
    <property type="entry name" value="PAS-like_dom_sf"/>
</dbReference>
<dbReference type="PROSITE" id="PS50109">
    <property type="entry name" value="HIS_KIN"/>
    <property type="match status" value="1"/>
</dbReference>
<evidence type="ECO:0000256" key="4">
    <source>
        <dbReference type="ARBA" id="ARBA00022679"/>
    </source>
</evidence>
<dbReference type="GO" id="GO:0000155">
    <property type="term" value="F:phosphorelay sensor kinase activity"/>
    <property type="evidence" value="ECO:0007669"/>
    <property type="project" value="InterPro"/>
</dbReference>
<dbReference type="PROSITE" id="PS50113">
    <property type="entry name" value="PAC"/>
    <property type="match status" value="3"/>
</dbReference>
<feature type="domain" description="PAC" evidence="9">
    <location>
        <begin position="341"/>
        <end position="395"/>
    </location>
</feature>
<dbReference type="InterPro" id="IPR013656">
    <property type="entry name" value="PAS_4"/>
</dbReference>
<dbReference type="Gene3D" id="2.10.70.100">
    <property type="match status" value="2"/>
</dbReference>
<dbReference type="InterPro" id="IPR001610">
    <property type="entry name" value="PAC"/>
</dbReference>
<feature type="domain" description="PAC" evidence="9">
    <location>
        <begin position="215"/>
        <end position="267"/>
    </location>
</feature>
<dbReference type="PRINTS" id="PR00344">
    <property type="entry name" value="BCTRLSENSOR"/>
</dbReference>
<proteinExistence type="predicted"/>
<dbReference type="InterPro" id="IPR000014">
    <property type="entry name" value="PAS"/>
</dbReference>
<dbReference type="SMART" id="SM00388">
    <property type="entry name" value="HisKA"/>
    <property type="match status" value="1"/>
</dbReference>
<dbReference type="PANTHER" id="PTHR43304:SF1">
    <property type="entry name" value="PAC DOMAIN-CONTAINING PROTEIN"/>
    <property type="match status" value="1"/>
</dbReference>
<keyword evidence="11" id="KW-1185">Reference proteome</keyword>
<dbReference type="SUPFAM" id="SSF55785">
    <property type="entry name" value="PYP-like sensor domain (PAS domain)"/>
    <property type="match status" value="9"/>
</dbReference>
<dbReference type="SUPFAM" id="SSF55874">
    <property type="entry name" value="ATPase domain of HSP90 chaperone/DNA topoisomerase II/histidine kinase"/>
    <property type="match status" value="1"/>
</dbReference>
<evidence type="ECO:0000256" key="6">
    <source>
        <dbReference type="SAM" id="Coils"/>
    </source>
</evidence>
<reference evidence="10" key="1">
    <citation type="journal article" date="2014" name="Int. J. Syst. Evol. Microbiol.">
        <title>Complete genome sequence of Corynebacterium casei LMG S-19264T (=DSM 44701T), isolated from a smear-ripened cheese.</title>
        <authorList>
            <consortium name="US DOE Joint Genome Institute (JGI-PGF)"/>
            <person name="Walter F."/>
            <person name="Albersmeier A."/>
            <person name="Kalinowski J."/>
            <person name="Ruckert C."/>
        </authorList>
    </citation>
    <scope>NUCLEOTIDE SEQUENCE</scope>
    <source>
        <strain evidence="10">CGMCC 1.12506</strain>
    </source>
</reference>
<dbReference type="PANTHER" id="PTHR43304">
    <property type="entry name" value="PHYTOCHROME-LIKE PROTEIN CPH1"/>
    <property type="match status" value="1"/>
</dbReference>
<evidence type="ECO:0000313" key="11">
    <source>
        <dbReference type="Proteomes" id="UP000625735"/>
    </source>
</evidence>
<feature type="domain" description="PAS" evidence="8">
    <location>
        <begin position="264"/>
        <end position="316"/>
    </location>
</feature>
<dbReference type="InterPro" id="IPR004358">
    <property type="entry name" value="Sig_transdc_His_kin-like_C"/>
</dbReference>
<dbReference type="Pfam" id="PF08448">
    <property type="entry name" value="PAS_4"/>
    <property type="match status" value="1"/>
</dbReference>
<name>A0A916Y8Z2_9FLAO</name>
<dbReference type="GO" id="GO:0006355">
    <property type="term" value="P:regulation of DNA-templated transcription"/>
    <property type="evidence" value="ECO:0007669"/>
    <property type="project" value="InterPro"/>
</dbReference>
<dbReference type="Pfam" id="PF13185">
    <property type="entry name" value="GAF_2"/>
    <property type="match status" value="1"/>
</dbReference>
<evidence type="ECO:0000256" key="5">
    <source>
        <dbReference type="ARBA" id="ARBA00022777"/>
    </source>
</evidence>
<accession>A0A916Y8Z2</accession>
<feature type="domain" description="PAC" evidence="9">
    <location>
        <begin position="1217"/>
        <end position="1269"/>
    </location>
</feature>
<dbReference type="InterPro" id="IPR003594">
    <property type="entry name" value="HATPase_dom"/>
</dbReference>
<dbReference type="SMART" id="SM00387">
    <property type="entry name" value="HATPase_c"/>
    <property type="match status" value="1"/>
</dbReference>
<dbReference type="CDD" id="cd00130">
    <property type="entry name" value="PAS"/>
    <property type="match status" value="8"/>
</dbReference>
<dbReference type="InterPro" id="IPR029016">
    <property type="entry name" value="GAF-like_dom_sf"/>
</dbReference>
<evidence type="ECO:0000313" key="10">
    <source>
        <dbReference type="EMBL" id="GGD34766.1"/>
    </source>
</evidence>
<dbReference type="Pfam" id="PF13426">
    <property type="entry name" value="PAS_9"/>
    <property type="match status" value="2"/>
</dbReference>
<dbReference type="Pfam" id="PF02518">
    <property type="entry name" value="HATPase_c"/>
    <property type="match status" value="1"/>
</dbReference>
<feature type="domain" description="PAS" evidence="8">
    <location>
        <begin position="1023"/>
        <end position="1093"/>
    </location>
</feature>
<dbReference type="InterPro" id="IPR036890">
    <property type="entry name" value="HATPase_C_sf"/>
</dbReference>
<dbReference type="Pfam" id="PF00512">
    <property type="entry name" value="HisKA"/>
    <property type="match status" value="1"/>
</dbReference>
<dbReference type="EC" id="2.7.13.3" evidence="2"/>
<dbReference type="Gene3D" id="3.30.565.10">
    <property type="entry name" value="Histidine kinase-like ATPase, C-terminal domain"/>
    <property type="match status" value="1"/>
</dbReference>
<feature type="coiled-coil region" evidence="6">
    <location>
        <begin position="1260"/>
        <end position="1294"/>
    </location>
</feature>
<keyword evidence="6" id="KW-0175">Coiled coil</keyword>
<feature type="domain" description="PAS" evidence="8">
    <location>
        <begin position="140"/>
        <end position="212"/>
    </location>
</feature>
<feature type="domain" description="PAS" evidence="8">
    <location>
        <begin position="557"/>
        <end position="627"/>
    </location>
</feature>
<dbReference type="Gene3D" id="1.10.287.130">
    <property type="match status" value="1"/>
</dbReference>